<reference evidence="1" key="1">
    <citation type="journal article" date="2014" name="Front. Microbiol.">
        <title>High frequency of phylogenetically diverse reductive dehalogenase-homologous genes in deep subseafloor sedimentary metagenomes.</title>
        <authorList>
            <person name="Kawai M."/>
            <person name="Futagami T."/>
            <person name="Toyoda A."/>
            <person name="Takaki Y."/>
            <person name="Nishi S."/>
            <person name="Hori S."/>
            <person name="Arai W."/>
            <person name="Tsubouchi T."/>
            <person name="Morono Y."/>
            <person name="Uchiyama I."/>
            <person name="Ito T."/>
            <person name="Fujiyama A."/>
            <person name="Inagaki F."/>
            <person name="Takami H."/>
        </authorList>
    </citation>
    <scope>NUCLEOTIDE SEQUENCE</scope>
    <source>
        <strain evidence="1">Expedition CK06-06</strain>
    </source>
</reference>
<sequence length="152" mass="17958">DYISAISTLDKALSNLKRVGTKIESCKDELLEILNGWKGYLQKITDQMISNEVEIQKIIPLLIYDIQKNAERKFYQDEFDNAALKYYRSIEMINQYLLFKNYNFNTQNPSYSEIPQKVLKSFGIQHKSPSIDIIIIYIFHRKTSLIRLFNYS</sequence>
<dbReference type="EMBL" id="BART01004268">
    <property type="protein sequence ID" value="GAG68815.1"/>
    <property type="molecule type" value="Genomic_DNA"/>
</dbReference>
<proteinExistence type="predicted"/>
<feature type="non-terminal residue" evidence="1">
    <location>
        <position position="1"/>
    </location>
</feature>
<evidence type="ECO:0000313" key="1">
    <source>
        <dbReference type="EMBL" id="GAG68815.1"/>
    </source>
</evidence>
<comment type="caution">
    <text evidence="1">The sequence shown here is derived from an EMBL/GenBank/DDBJ whole genome shotgun (WGS) entry which is preliminary data.</text>
</comment>
<organism evidence="1">
    <name type="scientific">marine sediment metagenome</name>
    <dbReference type="NCBI Taxonomy" id="412755"/>
    <lineage>
        <taxon>unclassified sequences</taxon>
        <taxon>metagenomes</taxon>
        <taxon>ecological metagenomes</taxon>
    </lineage>
</organism>
<protein>
    <submittedName>
        <fullName evidence="1">Uncharacterized protein</fullName>
    </submittedName>
</protein>
<accession>X0ZGP2</accession>
<gene>
    <name evidence="1" type="ORF">S01H4_10892</name>
</gene>
<dbReference type="Pfam" id="PF09670">
    <property type="entry name" value="Cas_Cas02710"/>
    <property type="match status" value="1"/>
</dbReference>
<name>X0ZGP2_9ZZZZ</name>
<dbReference type="AlphaFoldDB" id="X0ZGP2"/>